<comment type="caution">
    <text evidence="2">The sequence shown here is derived from an EMBL/GenBank/DDBJ whole genome shotgun (WGS) entry which is preliminary data.</text>
</comment>
<organism evidence="2 3">
    <name type="scientific">Pilimelia anulata</name>
    <dbReference type="NCBI Taxonomy" id="53371"/>
    <lineage>
        <taxon>Bacteria</taxon>
        <taxon>Bacillati</taxon>
        <taxon>Actinomycetota</taxon>
        <taxon>Actinomycetes</taxon>
        <taxon>Micromonosporales</taxon>
        <taxon>Micromonosporaceae</taxon>
        <taxon>Pilimelia</taxon>
    </lineage>
</organism>
<sequence length="155" mass="16606">MHPVRKRYIAASSALLVTVVGAAAWANWHEVAEALALTSSQDLQPAQIVGVTVTDQPIKPFKHNGLHIVVHNPNPYAVRISRITLDGPIAVQPGHPQCVKTGLTHGFPFFPNKAIEANKNGTILGTNLISMTSASDNGCQGASFHFPLRLRTTAD</sequence>
<proteinExistence type="predicted"/>
<keyword evidence="3" id="KW-1185">Reference proteome</keyword>
<evidence type="ECO:0000256" key="1">
    <source>
        <dbReference type="SAM" id="SignalP"/>
    </source>
</evidence>
<accession>A0A8J3B9B8</accession>
<reference evidence="2" key="1">
    <citation type="journal article" date="2014" name="Int. J. Syst. Evol. Microbiol.">
        <title>Complete genome sequence of Corynebacterium casei LMG S-19264T (=DSM 44701T), isolated from a smear-ripened cheese.</title>
        <authorList>
            <consortium name="US DOE Joint Genome Institute (JGI-PGF)"/>
            <person name="Walter F."/>
            <person name="Albersmeier A."/>
            <person name="Kalinowski J."/>
            <person name="Ruckert C."/>
        </authorList>
    </citation>
    <scope>NUCLEOTIDE SEQUENCE</scope>
    <source>
        <strain evidence="2">JCM 3090</strain>
    </source>
</reference>
<evidence type="ECO:0000313" key="3">
    <source>
        <dbReference type="Proteomes" id="UP000649739"/>
    </source>
</evidence>
<reference evidence="2" key="2">
    <citation type="submission" date="2020-09" db="EMBL/GenBank/DDBJ databases">
        <authorList>
            <person name="Sun Q."/>
            <person name="Ohkuma M."/>
        </authorList>
    </citation>
    <scope>NUCLEOTIDE SEQUENCE</scope>
    <source>
        <strain evidence="2">JCM 3090</strain>
    </source>
</reference>
<dbReference type="RefSeq" id="WP_189170695.1">
    <property type="nucleotide sequence ID" value="NZ_BMQB01000006.1"/>
</dbReference>
<evidence type="ECO:0000313" key="2">
    <source>
        <dbReference type="EMBL" id="GGJ97284.1"/>
    </source>
</evidence>
<dbReference type="EMBL" id="BMQB01000006">
    <property type="protein sequence ID" value="GGJ97284.1"/>
    <property type="molecule type" value="Genomic_DNA"/>
</dbReference>
<feature type="chain" id="PRO_5039395474" evidence="1">
    <location>
        <begin position="23"/>
        <end position="155"/>
    </location>
</feature>
<dbReference type="AlphaFoldDB" id="A0A8J3B9B8"/>
<name>A0A8J3B9B8_9ACTN</name>
<keyword evidence="1" id="KW-0732">Signal</keyword>
<feature type="signal peptide" evidence="1">
    <location>
        <begin position="1"/>
        <end position="22"/>
    </location>
</feature>
<dbReference type="Proteomes" id="UP000649739">
    <property type="component" value="Unassembled WGS sequence"/>
</dbReference>
<gene>
    <name evidence="2" type="ORF">GCM10010123_29120</name>
</gene>
<protein>
    <submittedName>
        <fullName evidence="2">Uncharacterized protein</fullName>
    </submittedName>
</protein>